<evidence type="ECO:0000256" key="6">
    <source>
        <dbReference type="SAM" id="Phobius"/>
    </source>
</evidence>
<dbReference type="RefSeq" id="WP_203654287.1">
    <property type="nucleotide sequence ID" value="NZ_BAAAZM010000010.1"/>
</dbReference>
<comment type="subcellular location">
    <subcellularLocation>
        <location evidence="1">Cell membrane</location>
        <topology evidence="1">Multi-pass membrane protein</topology>
    </subcellularLocation>
</comment>
<dbReference type="GO" id="GO:0022857">
    <property type="term" value="F:transmembrane transporter activity"/>
    <property type="evidence" value="ECO:0007669"/>
    <property type="project" value="InterPro"/>
</dbReference>
<evidence type="ECO:0000313" key="8">
    <source>
        <dbReference type="EMBL" id="GID09460.1"/>
    </source>
</evidence>
<evidence type="ECO:0000256" key="1">
    <source>
        <dbReference type="ARBA" id="ARBA00004651"/>
    </source>
</evidence>
<evidence type="ECO:0000256" key="2">
    <source>
        <dbReference type="ARBA" id="ARBA00022448"/>
    </source>
</evidence>
<keyword evidence="3 6" id="KW-0812">Transmembrane</keyword>
<evidence type="ECO:0000256" key="5">
    <source>
        <dbReference type="ARBA" id="ARBA00023136"/>
    </source>
</evidence>
<dbReference type="AlphaFoldDB" id="A0A8J3IZW4"/>
<dbReference type="Gene3D" id="1.20.1250.20">
    <property type="entry name" value="MFS general substrate transporter like domains"/>
    <property type="match status" value="1"/>
</dbReference>
<keyword evidence="2" id="KW-0813">Transport</keyword>
<feature type="transmembrane region" description="Helical" evidence="6">
    <location>
        <begin position="340"/>
        <end position="362"/>
    </location>
</feature>
<dbReference type="PANTHER" id="PTHR23511">
    <property type="entry name" value="SYNAPTIC VESICLE GLYCOPROTEIN 2"/>
    <property type="match status" value="1"/>
</dbReference>
<feature type="transmembrane region" description="Helical" evidence="6">
    <location>
        <begin position="196"/>
        <end position="217"/>
    </location>
</feature>
<dbReference type="Pfam" id="PF07690">
    <property type="entry name" value="MFS_1"/>
    <property type="match status" value="1"/>
</dbReference>
<keyword evidence="5 6" id="KW-0472">Membrane</keyword>
<feature type="transmembrane region" description="Helical" evidence="6">
    <location>
        <begin position="374"/>
        <end position="394"/>
    </location>
</feature>
<dbReference type="EMBL" id="BOMB01000001">
    <property type="protein sequence ID" value="GID09460.1"/>
    <property type="molecule type" value="Genomic_DNA"/>
</dbReference>
<feature type="transmembrane region" description="Helical" evidence="6">
    <location>
        <begin position="489"/>
        <end position="508"/>
    </location>
</feature>
<feature type="transmembrane region" description="Helical" evidence="6">
    <location>
        <begin position="143"/>
        <end position="164"/>
    </location>
</feature>
<evidence type="ECO:0000256" key="4">
    <source>
        <dbReference type="ARBA" id="ARBA00022989"/>
    </source>
</evidence>
<dbReference type="InterPro" id="IPR020846">
    <property type="entry name" value="MFS_dom"/>
</dbReference>
<feature type="transmembrane region" description="Helical" evidence="6">
    <location>
        <begin position="106"/>
        <end position="131"/>
    </location>
</feature>
<feature type="transmembrane region" description="Helical" evidence="6">
    <location>
        <begin position="42"/>
        <end position="62"/>
    </location>
</feature>
<feature type="transmembrane region" description="Helical" evidence="6">
    <location>
        <begin position="401"/>
        <end position="419"/>
    </location>
</feature>
<protein>
    <submittedName>
        <fullName evidence="8">MFS transporter</fullName>
    </submittedName>
</protein>
<dbReference type="PANTHER" id="PTHR23511:SF34">
    <property type="entry name" value="SYNAPTIC VESICLE GLYCOPROTEIN 2"/>
    <property type="match status" value="1"/>
</dbReference>
<keyword evidence="9" id="KW-1185">Reference proteome</keyword>
<proteinExistence type="predicted"/>
<feature type="domain" description="Major facilitator superfamily (MFS) profile" evidence="7">
    <location>
        <begin position="106"/>
        <end position="515"/>
    </location>
</feature>
<evidence type="ECO:0000256" key="3">
    <source>
        <dbReference type="ARBA" id="ARBA00022692"/>
    </source>
</evidence>
<dbReference type="InterPro" id="IPR011701">
    <property type="entry name" value="MFS"/>
</dbReference>
<evidence type="ECO:0000259" key="7">
    <source>
        <dbReference type="PROSITE" id="PS50850"/>
    </source>
</evidence>
<feature type="transmembrane region" description="Helical" evidence="6">
    <location>
        <begin position="256"/>
        <end position="275"/>
    </location>
</feature>
<dbReference type="GO" id="GO:0005886">
    <property type="term" value="C:plasma membrane"/>
    <property type="evidence" value="ECO:0007669"/>
    <property type="project" value="UniProtKB-SubCell"/>
</dbReference>
<dbReference type="Proteomes" id="UP000612808">
    <property type="component" value="Unassembled WGS sequence"/>
</dbReference>
<sequence>MRRIAYRTGAALVCVGVALHVPDFLTMRPMGYRMAGMPMSTAMGVGMVLLVVGLAAAAWGLLPARAARRHDTPGSDTAGHDGAAATDAARYSALDGARLSPAHRRLIAVLTVALVVDTMKPATLGFVVPGMRAEYGLTAGQAAMLPLVAIAGTVAGSLVWGALADVYGRRATILLSSLMYVATAVCGFMPSFGWNLVMCAAMGAAAGGMLPTVYALLSESVPASRRGVLVVALSGLGAALGYLVASGAASLLVPVFSWRSLWLLGVPTGAVLLVLRRFVPESPRYLIAVGRTGEAAAVMARYGIRPVAGPTAPAATPAVAQRGGLAAVFAPAYLARTGTIVLYGLGWGIVNWGFITFLPTFLTATGTGTRAPTLLFASSLFAVPATALAAVLYARWSSRRTMVCYAAATALVLVAFAVVRPERPGAGVPLVVLTALLLTAAGGMIALLAPYATEVYPTGLRASGSGVAAAAGKAGGLFGPLLLTSAPATAALALVSAVPVVVAALVLWRAGAETAGRPLVEAVTDPSR</sequence>
<feature type="transmembrane region" description="Helical" evidence="6">
    <location>
        <begin position="229"/>
        <end position="250"/>
    </location>
</feature>
<comment type="caution">
    <text evidence="8">The sequence shown here is derived from an EMBL/GenBank/DDBJ whole genome shotgun (WGS) entry which is preliminary data.</text>
</comment>
<feature type="transmembrane region" description="Helical" evidence="6">
    <location>
        <begin position="171"/>
        <end position="190"/>
    </location>
</feature>
<name>A0A8J3IZW4_9ACTN</name>
<reference evidence="8" key="1">
    <citation type="submission" date="2021-01" db="EMBL/GenBank/DDBJ databases">
        <title>Whole genome shotgun sequence of Actinocatenispora rupis NBRC 107355.</title>
        <authorList>
            <person name="Komaki H."/>
            <person name="Tamura T."/>
        </authorList>
    </citation>
    <scope>NUCLEOTIDE SEQUENCE</scope>
    <source>
        <strain evidence="8">NBRC 107355</strain>
    </source>
</reference>
<feature type="transmembrane region" description="Helical" evidence="6">
    <location>
        <begin position="464"/>
        <end position="483"/>
    </location>
</feature>
<evidence type="ECO:0000313" key="9">
    <source>
        <dbReference type="Proteomes" id="UP000612808"/>
    </source>
</evidence>
<gene>
    <name evidence="8" type="ORF">Aru02nite_03490</name>
</gene>
<keyword evidence="4 6" id="KW-1133">Transmembrane helix</keyword>
<organism evidence="8 9">
    <name type="scientific">Actinocatenispora rupis</name>
    <dbReference type="NCBI Taxonomy" id="519421"/>
    <lineage>
        <taxon>Bacteria</taxon>
        <taxon>Bacillati</taxon>
        <taxon>Actinomycetota</taxon>
        <taxon>Actinomycetes</taxon>
        <taxon>Micromonosporales</taxon>
        <taxon>Micromonosporaceae</taxon>
        <taxon>Actinocatenispora</taxon>
    </lineage>
</organism>
<feature type="transmembrane region" description="Helical" evidence="6">
    <location>
        <begin position="431"/>
        <end position="452"/>
    </location>
</feature>
<dbReference type="SUPFAM" id="SSF103473">
    <property type="entry name" value="MFS general substrate transporter"/>
    <property type="match status" value="1"/>
</dbReference>
<accession>A0A8J3IZW4</accession>
<dbReference type="PROSITE" id="PS50850">
    <property type="entry name" value="MFS"/>
    <property type="match status" value="1"/>
</dbReference>
<dbReference type="InterPro" id="IPR036259">
    <property type="entry name" value="MFS_trans_sf"/>
</dbReference>